<feature type="domain" description="Glycosyl transferase family 51" evidence="21">
    <location>
        <begin position="86"/>
        <end position="263"/>
    </location>
</feature>
<comment type="similarity">
    <text evidence="3">In the C-terminal section; belongs to the transpeptidase family.</text>
</comment>
<dbReference type="Gene3D" id="3.40.710.10">
    <property type="entry name" value="DD-peptidase/beta-lactamase superfamily"/>
    <property type="match status" value="1"/>
</dbReference>
<keyword evidence="10" id="KW-0378">Hydrolase</keyword>
<feature type="domain" description="Penicillin-binding protein transpeptidase" evidence="20">
    <location>
        <begin position="655"/>
        <end position="783"/>
    </location>
</feature>
<feature type="region of interest" description="Disordered" evidence="18">
    <location>
        <begin position="1"/>
        <end position="21"/>
    </location>
</feature>
<dbReference type="Proteomes" id="UP000683507">
    <property type="component" value="Chromosome"/>
</dbReference>
<dbReference type="KEGG" id="ptan:CRYO30217_02798"/>
<comment type="subcellular location">
    <subcellularLocation>
        <location evidence="1">Cell membrane</location>
    </subcellularLocation>
</comment>
<keyword evidence="12" id="KW-0573">Peptidoglycan synthesis</keyword>
<dbReference type="InterPro" id="IPR050396">
    <property type="entry name" value="Glycosyltr_51/Transpeptidase"/>
</dbReference>
<keyword evidence="14" id="KW-0511">Multifunctional enzyme</keyword>
<evidence type="ECO:0000256" key="10">
    <source>
        <dbReference type="ARBA" id="ARBA00022801"/>
    </source>
</evidence>
<name>A0A916JPD2_9FLAO</name>
<comment type="catalytic activity">
    <reaction evidence="16">
        <text>Preferential cleavage: (Ac)2-L-Lys-D-Ala-|-D-Ala. Also transpeptidation of peptidyl-alanyl moieties that are N-acyl substituents of D-alanine.</text>
        <dbReference type="EC" id="3.4.16.4"/>
    </reaction>
</comment>
<evidence type="ECO:0000313" key="23">
    <source>
        <dbReference type="Proteomes" id="UP000683507"/>
    </source>
</evidence>
<evidence type="ECO:0000313" key="22">
    <source>
        <dbReference type="EMBL" id="CAG5085566.1"/>
    </source>
</evidence>
<gene>
    <name evidence="22" type="primary">mrcA_2</name>
    <name evidence="22" type="ORF">CRYO30217_02798</name>
</gene>
<evidence type="ECO:0000256" key="5">
    <source>
        <dbReference type="ARBA" id="ARBA00022475"/>
    </source>
</evidence>
<dbReference type="GO" id="GO:0030288">
    <property type="term" value="C:outer membrane-bounded periplasmic space"/>
    <property type="evidence" value="ECO:0007669"/>
    <property type="project" value="TreeGrafter"/>
</dbReference>
<feature type="transmembrane region" description="Helical" evidence="19">
    <location>
        <begin position="30"/>
        <end position="50"/>
    </location>
</feature>
<evidence type="ECO:0000259" key="21">
    <source>
        <dbReference type="Pfam" id="PF00912"/>
    </source>
</evidence>
<accession>A0A916JPD2</accession>
<keyword evidence="11" id="KW-0133">Cell shape</keyword>
<evidence type="ECO:0000256" key="6">
    <source>
        <dbReference type="ARBA" id="ARBA00022645"/>
    </source>
</evidence>
<evidence type="ECO:0000256" key="11">
    <source>
        <dbReference type="ARBA" id="ARBA00022960"/>
    </source>
</evidence>
<dbReference type="GO" id="GO:0005886">
    <property type="term" value="C:plasma membrane"/>
    <property type="evidence" value="ECO:0007669"/>
    <property type="project" value="UniProtKB-SubCell"/>
</dbReference>
<evidence type="ECO:0000256" key="19">
    <source>
        <dbReference type="SAM" id="Phobius"/>
    </source>
</evidence>
<sequence length="884" mass="100378">MNTPEETIKDHQPNQAEEKAKQPKRKLKKWVQWTIVVLVWIACFSPYLGIRGALIWAESDGDLPGFDELENPKSNLASVVYSEDGKELGKYFIENRTNAYYNELSPYLINALIATEDERFHQHSGVDMRATGRVIKGVVTGDNKGGGSTITQQLAKMLFPRKQMTKIELVKRKFKEWIIATRLEKNYTKEEIIAMYFNKFDFLNNAVGINSAAMVYFGKKPIDLELHEAAMLVGMAKNPSLFNPLRDPDTTLHRREVVLAQMEKNNFITKAQYDSIRIMPLGLNYTKVDHQAGLAPYFRESLREEVSNLLDEKNPDGSYKIAKSDGSPYSIYSDGLKIYTTIDSKMQEYAEWAVQEHLKHELQEDFFNNNQKWKNPPFSNDLNQGQIDTIMLTAMHQSQMYKKFTGQVCAYCERPSKWITKVQLDPNDADNVIKDLSEGEHPTHFHCEYCHHNEPIRTQDKINEIFNTPKPMKIFDWQSENYEKDTIMTPMDSIRYHKEILRAAMVSMNPHNGHIKAWVGGPNFHYFQYDMVMKGRRQVGSTFKPFIYATALEDGAITPCTMVPDIQHCVEVPYNKYRNKMWCPGNAGANYSGEMTPIPFALAASMNNITAYVIGLQSSDNASAEGALPYRVWKRVGALGIDTSQFEPVPAMALGVFDLNVYEMVGGMCAFVNEGIYIEPTFINRIEDANGNVIYEPHQRIQEVWSKETAYTMLSMMKNVTSGIYHPTAKRSNGKPLLGGTAIRIRGKQTESRPYAGLKMPIAGKTGTTQNQSDGWFMGLTPDLVTGVWVGAEDRSVRFRSLQLGMGTNMALPIWAYYMHKVYEDSTLVISQEDFPKPASIIKDPLDCSVVNMSNSGDIEFDENGGDGLNIWGQEDEDDIWDTP</sequence>
<dbReference type="InterPro" id="IPR023346">
    <property type="entry name" value="Lysozyme-like_dom_sf"/>
</dbReference>
<evidence type="ECO:0000256" key="13">
    <source>
        <dbReference type="ARBA" id="ARBA00023136"/>
    </source>
</evidence>
<evidence type="ECO:0000256" key="8">
    <source>
        <dbReference type="ARBA" id="ARBA00022676"/>
    </source>
</evidence>
<dbReference type="Pfam" id="PF00905">
    <property type="entry name" value="Transpeptidase"/>
    <property type="match status" value="2"/>
</dbReference>
<feature type="compositionally biased region" description="Acidic residues" evidence="18">
    <location>
        <begin position="874"/>
        <end position="884"/>
    </location>
</feature>
<keyword evidence="15" id="KW-0961">Cell wall biogenesis/degradation</keyword>
<comment type="catalytic activity">
    <reaction evidence="17">
        <text>[GlcNAc-(1-&gt;4)-Mur2Ac(oyl-L-Ala-gamma-D-Glu-L-Lys-D-Ala-D-Ala)](n)-di-trans,octa-cis-undecaprenyl diphosphate + beta-D-GlcNAc-(1-&gt;4)-Mur2Ac(oyl-L-Ala-gamma-D-Glu-L-Lys-D-Ala-D-Ala)-di-trans,octa-cis-undecaprenyl diphosphate = [GlcNAc-(1-&gt;4)-Mur2Ac(oyl-L-Ala-gamma-D-Glu-L-Lys-D-Ala-D-Ala)](n+1)-di-trans,octa-cis-undecaprenyl diphosphate + di-trans,octa-cis-undecaprenyl diphosphate + H(+)</text>
        <dbReference type="Rhea" id="RHEA:23708"/>
        <dbReference type="Rhea" id="RHEA-COMP:9602"/>
        <dbReference type="Rhea" id="RHEA-COMP:9603"/>
        <dbReference type="ChEBI" id="CHEBI:15378"/>
        <dbReference type="ChEBI" id="CHEBI:58405"/>
        <dbReference type="ChEBI" id="CHEBI:60033"/>
        <dbReference type="ChEBI" id="CHEBI:78435"/>
        <dbReference type="EC" id="2.4.99.28"/>
    </reaction>
</comment>
<dbReference type="InterPro" id="IPR001460">
    <property type="entry name" value="PCN-bd_Tpept"/>
</dbReference>
<keyword evidence="23" id="KW-1185">Reference proteome</keyword>
<evidence type="ECO:0000259" key="20">
    <source>
        <dbReference type="Pfam" id="PF00905"/>
    </source>
</evidence>
<keyword evidence="6" id="KW-0121">Carboxypeptidase</keyword>
<evidence type="ECO:0000256" key="12">
    <source>
        <dbReference type="ARBA" id="ARBA00022984"/>
    </source>
</evidence>
<dbReference type="PANTHER" id="PTHR32282:SF11">
    <property type="entry name" value="PENICILLIN-BINDING PROTEIN 1B"/>
    <property type="match status" value="1"/>
</dbReference>
<dbReference type="RefSeq" id="WP_258543000.1">
    <property type="nucleotide sequence ID" value="NZ_OU015584.1"/>
</dbReference>
<dbReference type="GO" id="GO:0008360">
    <property type="term" value="P:regulation of cell shape"/>
    <property type="evidence" value="ECO:0007669"/>
    <property type="project" value="UniProtKB-KW"/>
</dbReference>
<dbReference type="GO" id="GO:0071555">
    <property type="term" value="P:cell wall organization"/>
    <property type="evidence" value="ECO:0007669"/>
    <property type="project" value="UniProtKB-KW"/>
</dbReference>
<comment type="similarity">
    <text evidence="4">In the N-terminal section; belongs to the glycosyltransferase 51 family.</text>
</comment>
<dbReference type="SUPFAM" id="SSF56601">
    <property type="entry name" value="beta-lactamase/transpeptidase-like"/>
    <property type="match status" value="1"/>
</dbReference>
<protein>
    <submittedName>
        <fullName evidence="22">Penicillin-binding protein 1A</fullName>
    </submittedName>
</protein>
<dbReference type="GO" id="GO:0009002">
    <property type="term" value="F:serine-type D-Ala-D-Ala carboxypeptidase activity"/>
    <property type="evidence" value="ECO:0007669"/>
    <property type="project" value="UniProtKB-EC"/>
</dbReference>
<keyword evidence="19" id="KW-1133">Transmembrane helix</keyword>
<evidence type="ECO:0000256" key="18">
    <source>
        <dbReference type="SAM" id="MobiDB-lite"/>
    </source>
</evidence>
<dbReference type="InterPro" id="IPR012338">
    <property type="entry name" value="Beta-lactam/transpept-like"/>
</dbReference>
<keyword evidence="19" id="KW-0812">Transmembrane</keyword>
<evidence type="ECO:0000256" key="17">
    <source>
        <dbReference type="ARBA" id="ARBA00049902"/>
    </source>
</evidence>
<evidence type="ECO:0000256" key="3">
    <source>
        <dbReference type="ARBA" id="ARBA00007090"/>
    </source>
</evidence>
<evidence type="ECO:0000256" key="16">
    <source>
        <dbReference type="ARBA" id="ARBA00034000"/>
    </source>
</evidence>
<evidence type="ECO:0000256" key="9">
    <source>
        <dbReference type="ARBA" id="ARBA00022679"/>
    </source>
</evidence>
<dbReference type="GO" id="GO:0008658">
    <property type="term" value="F:penicillin binding"/>
    <property type="evidence" value="ECO:0007669"/>
    <property type="project" value="InterPro"/>
</dbReference>
<dbReference type="Pfam" id="PF00912">
    <property type="entry name" value="Transgly"/>
    <property type="match status" value="1"/>
</dbReference>
<evidence type="ECO:0000256" key="15">
    <source>
        <dbReference type="ARBA" id="ARBA00023316"/>
    </source>
</evidence>
<evidence type="ECO:0000256" key="1">
    <source>
        <dbReference type="ARBA" id="ARBA00004236"/>
    </source>
</evidence>
<dbReference type="GO" id="GO:0008955">
    <property type="term" value="F:peptidoglycan glycosyltransferase activity"/>
    <property type="evidence" value="ECO:0007669"/>
    <property type="project" value="UniProtKB-EC"/>
</dbReference>
<feature type="domain" description="Penicillin-binding protein transpeptidase" evidence="20">
    <location>
        <begin position="504"/>
        <end position="581"/>
    </location>
</feature>
<keyword evidence="13 19" id="KW-0472">Membrane</keyword>
<dbReference type="InterPro" id="IPR036950">
    <property type="entry name" value="PBP_transglycosylase"/>
</dbReference>
<feature type="region of interest" description="Disordered" evidence="18">
    <location>
        <begin position="863"/>
        <end position="884"/>
    </location>
</feature>
<dbReference type="Gene3D" id="1.10.3810.10">
    <property type="entry name" value="Biosynthetic peptidoglycan transglycosylase-like"/>
    <property type="match status" value="1"/>
</dbReference>
<keyword evidence="5" id="KW-1003">Cell membrane</keyword>
<evidence type="ECO:0000256" key="7">
    <source>
        <dbReference type="ARBA" id="ARBA00022670"/>
    </source>
</evidence>
<comment type="pathway">
    <text evidence="2">Cell wall biogenesis; peptidoglycan biosynthesis.</text>
</comment>
<reference evidence="22" key="1">
    <citation type="submission" date="2021-04" db="EMBL/GenBank/DDBJ databases">
        <authorList>
            <person name="Rodrigo-Torres L."/>
            <person name="Arahal R. D."/>
            <person name="Lucena T."/>
        </authorList>
    </citation>
    <scope>NUCLEOTIDE SEQUENCE</scope>
    <source>
        <strain evidence="22">AS29M-1</strain>
    </source>
</reference>
<dbReference type="GO" id="GO:0006508">
    <property type="term" value="P:proteolysis"/>
    <property type="evidence" value="ECO:0007669"/>
    <property type="project" value="UniProtKB-KW"/>
</dbReference>
<organism evidence="22 23">
    <name type="scientific">Parvicella tangerina</name>
    <dbReference type="NCBI Taxonomy" id="2829795"/>
    <lineage>
        <taxon>Bacteria</taxon>
        <taxon>Pseudomonadati</taxon>
        <taxon>Bacteroidota</taxon>
        <taxon>Flavobacteriia</taxon>
        <taxon>Flavobacteriales</taxon>
        <taxon>Parvicellaceae</taxon>
        <taxon>Parvicella</taxon>
    </lineage>
</organism>
<dbReference type="SUPFAM" id="SSF53955">
    <property type="entry name" value="Lysozyme-like"/>
    <property type="match status" value="1"/>
</dbReference>
<dbReference type="GO" id="GO:0009252">
    <property type="term" value="P:peptidoglycan biosynthetic process"/>
    <property type="evidence" value="ECO:0007669"/>
    <property type="project" value="UniProtKB-KW"/>
</dbReference>
<evidence type="ECO:0000256" key="4">
    <source>
        <dbReference type="ARBA" id="ARBA00007739"/>
    </source>
</evidence>
<dbReference type="EMBL" id="OU015584">
    <property type="protein sequence ID" value="CAG5085566.1"/>
    <property type="molecule type" value="Genomic_DNA"/>
</dbReference>
<evidence type="ECO:0000256" key="2">
    <source>
        <dbReference type="ARBA" id="ARBA00004752"/>
    </source>
</evidence>
<keyword evidence="8" id="KW-0328">Glycosyltransferase</keyword>
<evidence type="ECO:0000256" key="14">
    <source>
        <dbReference type="ARBA" id="ARBA00023268"/>
    </source>
</evidence>
<keyword evidence="7" id="KW-0645">Protease</keyword>
<proteinExistence type="inferred from homology"/>
<keyword evidence="9" id="KW-0808">Transferase</keyword>
<dbReference type="InterPro" id="IPR001264">
    <property type="entry name" value="Glyco_trans_51"/>
</dbReference>
<dbReference type="AlphaFoldDB" id="A0A916JPD2"/>
<dbReference type="PANTHER" id="PTHR32282">
    <property type="entry name" value="BINDING PROTEIN TRANSPEPTIDASE, PUTATIVE-RELATED"/>
    <property type="match status" value="1"/>
</dbReference>